<dbReference type="PROSITE" id="PS50088">
    <property type="entry name" value="ANK_REPEAT"/>
    <property type="match status" value="2"/>
</dbReference>
<dbReference type="Pfam" id="PF12796">
    <property type="entry name" value="Ank_2"/>
    <property type="match status" value="1"/>
</dbReference>
<feature type="domain" description="Heterokaryon incompatibility" evidence="3">
    <location>
        <begin position="66"/>
        <end position="213"/>
    </location>
</feature>
<organism evidence="4 5">
    <name type="scientific">Echria macrotheca</name>
    <dbReference type="NCBI Taxonomy" id="438768"/>
    <lineage>
        <taxon>Eukaryota</taxon>
        <taxon>Fungi</taxon>
        <taxon>Dikarya</taxon>
        <taxon>Ascomycota</taxon>
        <taxon>Pezizomycotina</taxon>
        <taxon>Sordariomycetes</taxon>
        <taxon>Sordariomycetidae</taxon>
        <taxon>Sordariales</taxon>
        <taxon>Schizotheciaceae</taxon>
        <taxon>Echria</taxon>
    </lineage>
</organism>
<dbReference type="AlphaFoldDB" id="A0AAJ0F7D0"/>
<accession>A0AAJ0F7D0</accession>
<feature type="region of interest" description="Disordered" evidence="2">
    <location>
        <begin position="1"/>
        <end position="20"/>
    </location>
</feature>
<sequence>MESDITAQGNQDINFPPPNRPYRYSPLPDGFIRLLRVMPDRDSNAPIRCRIFEYPLQGWTQATHLYEALSYVWGSPDNPKVIEVQPEDHSLSAAAAHNLLVTENLHTALSNLRDGFLERIIWIDAICINQADDDEKGQQIQLMAKIYASANRVVVWLGEAADDSDQALAALRTAAQKQHDRSAIEKPDRRRFQQPVLNLLKRPWFERIWVLQEVAAAQQILIKCGHSEIDGYAFCVGLTVFDLSYDESPELQGLIPPITYLIQGATFRRGQQIKQHNSGFSLGIRPLCELVDMYHGRQSTVRLDKFYALLGMSSDSPVNFMANYQIPWKDIFQVYIQSCFSNQMSVVTWNELNVAVIRGKALVLAYVGSVERDVTHGDLQRLEFRWRDEVWKSGEKWDSTSYVKKHSLAISAKPVQEGDILCLLQGATTPTIVRRLDSCMAVIVLAASLPFLSSTGNWPECFRSCSSGRVRPAECALVWDLDASHRDPSVSEYGRFLSGLGDVEQQPQTNTDRAITLWNLAAFTHGMGKYRTATGLLRQAVRLYSQEQKSMDLGSTPLPLASTANEVLTALDCFVGARLDSRRSWLRWAARTGNELVTKLLLEAGADTEGGEDDIAHTPLFYAVCHGHSGVVRLLLQHGAAFGGGRLASLLMRLVFNSIWNEAVVRELVGWNPDVTNEALSIVTGHNLEGVAKLLLDRSADIEAVGSRGCPLLARAVQWAGSLS</sequence>
<dbReference type="InterPro" id="IPR010730">
    <property type="entry name" value="HET"/>
</dbReference>
<dbReference type="InterPro" id="IPR052895">
    <property type="entry name" value="HetReg/Transcr_Mod"/>
</dbReference>
<evidence type="ECO:0000256" key="2">
    <source>
        <dbReference type="SAM" id="MobiDB-lite"/>
    </source>
</evidence>
<gene>
    <name evidence="4" type="ORF">QBC47DRAFT_406321</name>
</gene>
<dbReference type="EMBL" id="MU839843">
    <property type="protein sequence ID" value="KAK1751065.1"/>
    <property type="molecule type" value="Genomic_DNA"/>
</dbReference>
<protein>
    <submittedName>
        <fullName evidence="4">Heterokaryon incompatibility protein-domain-containing protein</fullName>
    </submittedName>
</protein>
<dbReference type="SMART" id="SM00248">
    <property type="entry name" value="ANK"/>
    <property type="match status" value="3"/>
</dbReference>
<name>A0AAJ0F7D0_9PEZI</name>
<evidence type="ECO:0000256" key="1">
    <source>
        <dbReference type="PROSITE-ProRule" id="PRU00023"/>
    </source>
</evidence>
<evidence type="ECO:0000313" key="5">
    <source>
        <dbReference type="Proteomes" id="UP001239445"/>
    </source>
</evidence>
<dbReference type="SUPFAM" id="SSF48403">
    <property type="entry name" value="Ankyrin repeat"/>
    <property type="match status" value="1"/>
</dbReference>
<comment type="caution">
    <text evidence="4">The sequence shown here is derived from an EMBL/GenBank/DDBJ whole genome shotgun (WGS) entry which is preliminary data.</text>
</comment>
<dbReference type="Gene3D" id="1.25.40.20">
    <property type="entry name" value="Ankyrin repeat-containing domain"/>
    <property type="match status" value="1"/>
</dbReference>
<evidence type="ECO:0000259" key="3">
    <source>
        <dbReference type="Pfam" id="PF06985"/>
    </source>
</evidence>
<evidence type="ECO:0000313" key="4">
    <source>
        <dbReference type="EMBL" id="KAK1751065.1"/>
    </source>
</evidence>
<dbReference type="InterPro" id="IPR002110">
    <property type="entry name" value="Ankyrin_rpt"/>
</dbReference>
<reference evidence="4" key="1">
    <citation type="submission" date="2023-06" db="EMBL/GenBank/DDBJ databases">
        <title>Genome-scale phylogeny and comparative genomics of the fungal order Sordariales.</title>
        <authorList>
            <consortium name="Lawrence Berkeley National Laboratory"/>
            <person name="Hensen N."/>
            <person name="Bonometti L."/>
            <person name="Westerberg I."/>
            <person name="Brannstrom I.O."/>
            <person name="Guillou S."/>
            <person name="Cros-Aarteil S."/>
            <person name="Calhoun S."/>
            <person name="Haridas S."/>
            <person name="Kuo A."/>
            <person name="Mondo S."/>
            <person name="Pangilinan J."/>
            <person name="Riley R."/>
            <person name="Labutti K."/>
            <person name="Andreopoulos B."/>
            <person name="Lipzen A."/>
            <person name="Chen C."/>
            <person name="Yanf M."/>
            <person name="Daum C."/>
            <person name="Ng V."/>
            <person name="Clum A."/>
            <person name="Steindorff A."/>
            <person name="Ohm R."/>
            <person name="Martin F."/>
            <person name="Silar P."/>
            <person name="Natvig D."/>
            <person name="Lalanne C."/>
            <person name="Gautier V."/>
            <person name="Ament-Velasquez S.L."/>
            <person name="Kruys A."/>
            <person name="Hutchinson M.I."/>
            <person name="Powell A.J."/>
            <person name="Barry K."/>
            <person name="Miller A.N."/>
            <person name="Grigoriev I.V."/>
            <person name="Debuchy R."/>
            <person name="Gladieux P."/>
            <person name="Thoren M.H."/>
            <person name="Johannesson H."/>
        </authorList>
    </citation>
    <scope>NUCLEOTIDE SEQUENCE</scope>
    <source>
        <strain evidence="4">PSN4</strain>
    </source>
</reference>
<dbReference type="PROSITE" id="PS50297">
    <property type="entry name" value="ANK_REP_REGION"/>
    <property type="match status" value="1"/>
</dbReference>
<proteinExistence type="predicted"/>
<keyword evidence="5" id="KW-1185">Reference proteome</keyword>
<dbReference type="Proteomes" id="UP001239445">
    <property type="component" value="Unassembled WGS sequence"/>
</dbReference>
<feature type="repeat" description="ANK" evidence="1">
    <location>
        <begin position="615"/>
        <end position="640"/>
    </location>
</feature>
<feature type="repeat" description="ANK" evidence="1">
    <location>
        <begin position="581"/>
        <end position="613"/>
    </location>
</feature>
<dbReference type="InterPro" id="IPR036770">
    <property type="entry name" value="Ankyrin_rpt-contain_sf"/>
</dbReference>
<dbReference type="PANTHER" id="PTHR24148">
    <property type="entry name" value="ANKYRIN REPEAT DOMAIN-CONTAINING PROTEIN 39 HOMOLOG-RELATED"/>
    <property type="match status" value="1"/>
</dbReference>
<dbReference type="Pfam" id="PF06985">
    <property type="entry name" value="HET"/>
    <property type="match status" value="1"/>
</dbReference>
<feature type="compositionally biased region" description="Polar residues" evidence="2">
    <location>
        <begin position="1"/>
        <end position="13"/>
    </location>
</feature>
<dbReference type="PANTHER" id="PTHR24148:SF78">
    <property type="entry name" value="HETEROKARYON INCOMPATIBILITY DOMAIN-CONTAINING PROTEIN"/>
    <property type="match status" value="1"/>
</dbReference>
<keyword evidence="1" id="KW-0040">ANK repeat</keyword>